<gene>
    <name evidence="24" type="primary">habp2</name>
</gene>
<organism evidence="23 24">
    <name type="scientific">Parambassis ranga</name>
    <name type="common">Indian glassy fish</name>
    <dbReference type="NCBI Taxonomy" id="210632"/>
    <lineage>
        <taxon>Eukaryota</taxon>
        <taxon>Metazoa</taxon>
        <taxon>Chordata</taxon>
        <taxon>Craniata</taxon>
        <taxon>Vertebrata</taxon>
        <taxon>Euteleostomi</taxon>
        <taxon>Actinopterygii</taxon>
        <taxon>Neopterygii</taxon>
        <taxon>Teleostei</taxon>
        <taxon>Neoteleostei</taxon>
        <taxon>Acanthomorphata</taxon>
        <taxon>Ovalentaria</taxon>
        <taxon>Ambassidae</taxon>
        <taxon>Parambassis</taxon>
    </lineage>
</organism>
<evidence type="ECO:0000256" key="4">
    <source>
        <dbReference type="ARBA" id="ARBA00022572"/>
    </source>
</evidence>
<evidence type="ECO:0000256" key="11">
    <source>
        <dbReference type="ARBA" id="ARBA00023180"/>
    </source>
</evidence>
<dbReference type="PRINTS" id="PR00722">
    <property type="entry name" value="CHYMOTRYPSIN"/>
</dbReference>
<dbReference type="GO" id="GO:0004252">
    <property type="term" value="F:serine-type endopeptidase activity"/>
    <property type="evidence" value="ECO:0007669"/>
    <property type="project" value="UniProtKB-EC"/>
</dbReference>
<dbReference type="CDD" id="cd00108">
    <property type="entry name" value="KR"/>
    <property type="match status" value="1"/>
</dbReference>
<dbReference type="InterPro" id="IPR038178">
    <property type="entry name" value="Kringle_sf"/>
</dbReference>
<evidence type="ECO:0000259" key="22">
    <source>
        <dbReference type="PROSITE" id="PS50240"/>
    </source>
</evidence>
<dbReference type="InterPro" id="IPR050127">
    <property type="entry name" value="Serine_Proteases_S1"/>
</dbReference>
<dbReference type="GO" id="GO:0033993">
    <property type="term" value="P:response to lipid"/>
    <property type="evidence" value="ECO:0007669"/>
    <property type="project" value="UniProtKB-ARBA"/>
</dbReference>
<dbReference type="PROSITE" id="PS50026">
    <property type="entry name" value="EGF_3"/>
    <property type="match status" value="2"/>
</dbReference>
<dbReference type="InterPro" id="IPR033116">
    <property type="entry name" value="TRYPSIN_SER"/>
</dbReference>
<keyword evidence="5 17" id="KW-0645">Protease</keyword>
<dbReference type="Pfam" id="PF00008">
    <property type="entry name" value="EGF"/>
    <property type="match status" value="2"/>
</dbReference>
<dbReference type="PROSITE" id="PS00135">
    <property type="entry name" value="TRYPSIN_SER"/>
    <property type="match status" value="1"/>
</dbReference>
<dbReference type="Proteomes" id="UP000515145">
    <property type="component" value="Chromosome 19"/>
</dbReference>
<protein>
    <recommendedName>
        <fullName evidence="13">trypsin</fullName>
        <ecNumber evidence="13">3.4.21.4</ecNumber>
    </recommendedName>
</protein>
<dbReference type="Gene3D" id="2.40.20.10">
    <property type="entry name" value="Plasminogen Kringle 4"/>
    <property type="match status" value="1"/>
</dbReference>
<dbReference type="SMART" id="SM00020">
    <property type="entry name" value="Tryp_SPc"/>
    <property type="match status" value="1"/>
</dbReference>
<dbReference type="InterPro" id="IPR043504">
    <property type="entry name" value="Peptidase_S1_PA_chymotrypsin"/>
</dbReference>
<sequence length="539" mass="59340">MLAVGALLILFSIATVHGQGSSLDVEYIEYDYDYNDTTDAPDISFNLNDWLFNFLKETNVCDPNPCFSGGSCQNISDSEFTCFCPEPYIGKRCQKVRNVCENAKCGFGDCIINLNKPPFFECMCKPPYQGPDCKTLPPSPCEPNPCQNGGSCFRGKRRFRCACPDGYYGKFCSIASSDCYEGNGETYRGAVDTTEEGKVCLDWRSNTIVLHGEDPFITYSHFNGLVSNRCRNPDGETKPWCFVKNKGKLQWEYCNVKKCSEAPGSTSSPAPVTPATPATNTSQFSQCGSRQSFRSRKIYGGSKTFPGALPWQVSLQTRLRGSDEEFSHFCGGILLSSCWVLTAAHCINSSYEAQVVMGGVHVEKYEHVDQTIPVIKAFVHENYTDTTSAVYNDIALLRLKVTDNPYCAKETQYVKSACLPDQMFPAGKECVISGWGATETDYYSGQLLNARVLLISEDLCKASHVYGDLLDQSMLCAGTMKGGIDSCQGDSGGPLVCEQNGTHYITGVVSWGEGCGEENKPGVYTNVHTFLDWITSKMD</sequence>
<dbReference type="Gene3D" id="2.40.10.10">
    <property type="entry name" value="Trypsin-like serine proteases"/>
    <property type="match status" value="1"/>
</dbReference>
<dbReference type="GO" id="GO:0005615">
    <property type="term" value="C:extracellular space"/>
    <property type="evidence" value="ECO:0007669"/>
    <property type="project" value="TreeGrafter"/>
</dbReference>
<feature type="domain" description="EGF-like" evidence="20">
    <location>
        <begin position="137"/>
        <end position="173"/>
    </location>
</feature>
<dbReference type="GO" id="GO:0005509">
    <property type="term" value="F:calcium ion binding"/>
    <property type="evidence" value="ECO:0007669"/>
    <property type="project" value="InterPro"/>
</dbReference>
<dbReference type="OrthoDB" id="9937281at2759"/>
<comment type="subcellular location">
    <subcellularLocation>
        <location evidence="1">Secreted</location>
        <location evidence="1">Extracellular space</location>
    </subcellularLocation>
</comment>
<dbReference type="GO" id="GO:0007596">
    <property type="term" value="P:blood coagulation"/>
    <property type="evidence" value="ECO:0007669"/>
    <property type="project" value="InterPro"/>
</dbReference>
<evidence type="ECO:0000256" key="14">
    <source>
        <dbReference type="PIRSR" id="PIRSR001143-1"/>
    </source>
</evidence>
<evidence type="ECO:0000259" key="21">
    <source>
        <dbReference type="PROSITE" id="PS50070"/>
    </source>
</evidence>
<evidence type="ECO:0000256" key="8">
    <source>
        <dbReference type="ARBA" id="ARBA00022801"/>
    </source>
</evidence>
<keyword evidence="10 15" id="KW-1015">Disulfide bond</keyword>
<feature type="region of interest" description="Disordered" evidence="18">
    <location>
        <begin position="262"/>
        <end position="289"/>
    </location>
</feature>
<feature type="active site" description="Charge relay system" evidence="14">
    <location>
        <position position="393"/>
    </location>
</feature>
<dbReference type="SUPFAM" id="SSF50494">
    <property type="entry name" value="Trypsin-like serine proteases"/>
    <property type="match status" value="1"/>
</dbReference>
<reference evidence="24" key="1">
    <citation type="submission" date="2025-08" db="UniProtKB">
        <authorList>
            <consortium name="RefSeq"/>
        </authorList>
    </citation>
    <scope>IDENTIFICATION</scope>
</reference>
<dbReference type="PROSITE" id="PS01186">
    <property type="entry name" value="EGF_2"/>
    <property type="match status" value="3"/>
</dbReference>
<dbReference type="PANTHER" id="PTHR24264">
    <property type="entry name" value="TRYPSIN-RELATED"/>
    <property type="match status" value="1"/>
</dbReference>
<feature type="chain" id="PRO_5028417222" description="trypsin" evidence="19">
    <location>
        <begin position="19"/>
        <end position="539"/>
    </location>
</feature>
<dbReference type="InterPro" id="IPR000742">
    <property type="entry name" value="EGF"/>
</dbReference>
<dbReference type="PROSITE" id="PS50240">
    <property type="entry name" value="TRYPSIN_DOM"/>
    <property type="match status" value="1"/>
</dbReference>
<feature type="domain" description="Kringle" evidence="21">
    <location>
        <begin position="178"/>
        <end position="259"/>
    </location>
</feature>
<evidence type="ECO:0000256" key="10">
    <source>
        <dbReference type="ARBA" id="ARBA00023157"/>
    </source>
</evidence>
<evidence type="ECO:0000256" key="18">
    <source>
        <dbReference type="SAM" id="MobiDB-lite"/>
    </source>
</evidence>
<comment type="caution">
    <text evidence="15">Lacks conserved residue(s) required for the propagation of feature annotation.</text>
</comment>
<dbReference type="InterPro" id="IPR001314">
    <property type="entry name" value="Peptidase_S1A"/>
</dbReference>
<evidence type="ECO:0000256" key="6">
    <source>
        <dbReference type="ARBA" id="ARBA00022729"/>
    </source>
</evidence>
<dbReference type="InParanoid" id="A0A6P7K9Z5"/>
<dbReference type="GO" id="GO:0006508">
    <property type="term" value="P:proteolysis"/>
    <property type="evidence" value="ECO:0007669"/>
    <property type="project" value="UniProtKB-KW"/>
</dbReference>
<dbReference type="PROSITE" id="PS00022">
    <property type="entry name" value="EGF_1"/>
    <property type="match status" value="3"/>
</dbReference>
<dbReference type="RefSeq" id="XP_028286348.1">
    <property type="nucleotide sequence ID" value="XM_028430547.1"/>
</dbReference>
<dbReference type="PIRSF" id="PIRSF001143">
    <property type="entry name" value="Factor_X"/>
    <property type="match status" value="1"/>
</dbReference>
<evidence type="ECO:0000256" key="9">
    <source>
        <dbReference type="ARBA" id="ARBA00022825"/>
    </source>
</evidence>
<dbReference type="FunCoup" id="A0A6P7K9Z5">
    <property type="interactions" value="446"/>
</dbReference>
<evidence type="ECO:0000256" key="16">
    <source>
        <dbReference type="PROSITE-ProRule" id="PRU00121"/>
    </source>
</evidence>
<dbReference type="Pfam" id="PF00089">
    <property type="entry name" value="Trypsin"/>
    <property type="match status" value="1"/>
</dbReference>
<feature type="active site" description="Charge relay system" evidence="14">
    <location>
        <position position="491"/>
    </location>
</feature>
<keyword evidence="4 16" id="KW-0420">Kringle</keyword>
<keyword evidence="2" id="KW-0964">Secreted</keyword>
<dbReference type="Pfam" id="PF00051">
    <property type="entry name" value="Kringle"/>
    <property type="match status" value="1"/>
</dbReference>
<dbReference type="AlphaFoldDB" id="A0A6P7K9Z5"/>
<evidence type="ECO:0000256" key="5">
    <source>
        <dbReference type="ARBA" id="ARBA00022670"/>
    </source>
</evidence>
<evidence type="ECO:0000256" key="19">
    <source>
        <dbReference type="SAM" id="SignalP"/>
    </source>
</evidence>
<dbReference type="CDD" id="cd00190">
    <property type="entry name" value="Tryp_SPc"/>
    <property type="match status" value="1"/>
</dbReference>
<keyword evidence="6 19" id="KW-0732">Signal</keyword>
<keyword evidence="9 17" id="KW-0720">Serine protease</keyword>
<name>A0A6P7K9Z5_9TELE</name>
<evidence type="ECO:0000256" key="3">
    <source>
        <dbReference type="ARBA" id="ARBA00022536"/>
    </source>
</evidence>
<keyword evidence="7" id="KW-0677">Repeat</keyword>
<dbReference type="InterPro" id="IPR013806">
    <property type="entry name" value="Kringle-like"/>
</dbReference>
<feature type="disulfide bond" evidence="15">
    <location>
        <begin position="84"/>
        <end position="93"/>
    </location>
</feature>
<dbReference type="InterPro" id="IPR001881">
    <property type="entry name" value="EGF-like_Ca-bd_dom"/>
</dbReference>
<keyword evidence="11" id="KW-0325">Glycoprotein</keyword>
<evidence type="ECO:0000256" key="2">
    <source>
        <dbReference type="ARBA" id="ARBA00022525"/>
    </source>
</evidence>
<dbReference type="SMART" id="SM00130">
    <property type="entry name" value="KR"/>
    <property type="match status" value="1"/>
</dbReference>
<keyword evidence="8 17" id="KW-0378">Hydrolase</keyword>
<dbReference type="PANTHER" id="PTHR24264:SF40">
    <property type="entry name" value="HYALURONAN-BINDING PROTEIN 2"/>
    <property type="match status" value="1"/>
</dbReference>
<evidence type="ECO:0000256" key="15">
    <source>
        <dbReference type="PROSITE-ProRule" id="PRU00076"/>
    </source>
</evidence>
<dbReference type="InterPro" id="IPR018114">
    <property type="entry name" value="TRYPSIN_HIS"/>
</dbReference>
<feature type="domain" description="EGF-like" evidence="20">
    <location>
        <begin position="57"/>
        <end position="94"/>
    </location>
</feature>
<evidence type="ECO:0000256" key="1">
    <source>
        <dbReference type="ARBA" id="ARBA00004239"/>
    </source>
</evidence>
<dbReference type="PROSITE" id="PS50070">
    <property type="entry name" value="KRINGLE_2"/>
    <property type="match status" value="1"/>
</dbReference>
<evidence type="ECO:0000256" key="13">
    <source>
        <dbReference type="ARBA" id="ARBA00038868"/>
    </source>
</evidence>
<dbReference type="InterPro" id="IPR001254">
    <property type="entry name" value="Trypsin_dom"/>
</dbReference>
<dbReference type="CTD" id="3026"/>
<dbReference type="InterPro" id="IPR012224">
    <property type="entry name" value="Pept_S1A_FX"/>
</dbReference>
<proteinExistence type="predicted"/>
<dbReference type="PRINTS" id="PR00018">
    <property type="entry name" value="KRINGLE"/>
</dbReference>
<keyword evidence="23" id="KW-1185">Reference proteome</keyword>
<dbReference type="InterPro" id="IPR000001">
    <property type="entry name" value="Kringle"/>
</dbReference>
<evidence type="ECO:0000256" key="7">
    <source>
        <dbReference type="ARBA" id="ARBA00022737"/>
    </source>
</evidence>
<evidence type="ECO:0000259" key="20">
    <source>
        <dbReference type="PROSITE" id="PS50026"/>
    </source>
</evidence>
<evidence type="ECO:0000256" key="17">
    <source>
        <dbReference type="RuleBase" id="RU363034"/>
    </source>
</evidence>
<dbReference type="SMART" id="SM00179">
    <property type="entry name" value="EGF_CA"/>
    <property type="match status" value="2"/>
</dbReference>
<evidence type="ECO:0000313" key="24">
    <source>
        <dbReference type="RefSeq" id="XP_028286348.1"/>
    </source>
</evidence>
<feature type="compositionally biased region" description="Low complexity" evidence="18">
    <location>
        <begin position="262"/>
        <end position="282"/>
    </location>
</feature>
<evidence type="ECO:0000256" key="12">
    <source>
        <dbReference type="ARBA" id="ARBA00036320"/>
    </source>
</evidence>
<evidence type="ECO:0000313" key="23">
    <source>
        <dbReference type="Proteomes" id="UP000515145"/>
    </source>
</evidence>
<dbReference type="FunFam" id="2.40.20.10:FF:000001">
    <property type="entry name" value="Urokinase-type plasminogen activator"/>
    <property type="match status" value="1"/>
</dbReference>
<comment type="catalytic activity">
    <reaction evidence="12">
        <text>Preferential cleavage: Arg-|-Xaa, Lys-|-Xaa.</text>
        <dbReference type="EC" id="3.4.21.4"/>
    </reaction>
</comment>
<dbReference type="PROSITE" id="PS00134">
    <property type="entry name" value="TRYPSIN_HIS"/>
    <property type="match status" value="1"/>
</dbReference>
<dbReference type="SUPFAM" id="SSF57196">
    <property type="entry name" value="EGF/Laminin"/>
    <property type="match status" value="1"/>
</dbReference>
<accession>A0A6P7K9Z5</accession>
<dbReference type="SMART" id="SM00181">
    <property type="entry name" value="EGF"/>
    <property type="match status" value="3"/>
</dbReference>
<dbReference type="CDD" id="cd00054">
    <property type="entry name" value="EGF_CA"/>
    <property type="match status" value="2"/>
</dbReference>
<dbReference type="EC" id="3.4.21.4" evidence="13"/>
<feature type="active site" description="Charge relay system" evidence="14">
    <location>
        <position position="345"/>
    </location>
</feature>
<dbReference type="GO" id="GO:1901701">
    <property type="term" value="P:cellular response to oxygen-containing compound"/>
    <property type="evidence" value="ECO:0007669"/>
    <property type="project" value="UniProtKB-ARBA"/>
</dbReference>
<dbReference type="FunFam" id="2.10.25.10:FF:000255">
    <property type="entry name" value="Sushi, nidogen and EGF-like domains 1"/>
    <property type="match status" value="1"/>
</dbReference>
<dbReference type="FunFam" id="2.40.10.10:FF:000003">
    <property type="entry name" value="Transmembrane serine protease 3"/>
    <property type="match status" value="1"/>
</dbReference>
<feature type="domain" description="Peptidase S1" evidence="22">
    <location>
        <begin position="298"/>
        <end position="539"/>
    </location>
</feature>
<dbReference type="InterPro" id="IPR009003">
    <property type="entry name" value="Peptidase_S1_PA"/>
</dbReference>
<feature type="signal peptide" evidence="19">
    <location>
        <begin position="1"/>
        <end position="18"/>
    </location>
</feature>
<feature type="disulfide bond" evidence="15">
    <location>
        <begin position="163"/>
        <end position="172"/>
    </location>
</feature>
<keyword evidence="3 15" id="KW-0245">EGF-like domain</keyword>
<dbReference type="SUPFAM" id="SSF57440">
    <property type="entry name" value="Kringle-like"/>
    <property type="match status" value="1"/>
</dbReference>
<dbReference type="GeneID" id="114451733"/>
<dbReference type="Gene3D" id="2.10.25.10">
    <property type="entry name" value="Laminin"/>
    <property type="match status" value="2"/>
</dbReference>